<keyword evidence="2" id="KW-1185">Reference proteome</keyword>
<accession>A0A8S3Y9N9</accession>
<gene>
    <name evidence="1" type="ORF">PAPOLLO_LOCUS26107</name>
</gene>
<protein>
    <submittedName>
        <fullName evidence="1">(apollo) hypothetical protein</fullName>
    </submittedName>
</protein>
<dbReference type="AlphaFoldDB" id="A0A8S3Y9N9"/>
<reference evidence="1" key="1">
    <citation type="submission" date="2021-04" db="EMBL/GenBank/DDBJ databases">
        <authorList>
            <person name="Tunstrom K."/>
        </authorList>
    </citation>
    <scope>NUCLEOTIDE SEQUENCE</scope>
</reference>
<sequence length="89" mass="8936">MGAGVGEVMDWVSSIICVTATGGVVLKLSEPTVESVQVTWISLVSCQSRVTTVAGHVPILGAVRFGGGVPATGTVSICGKCDCDCNGLP</sequence>
<dbReference type="OrthoDB" id="7490938at2759"/>
<name>A0A8S3Y9N9_PARAO</name>
<dbReference type="EMBL" id="CAJQZP010001576">
    <property type="protein sequence ID" value="CAG5054979.1"/>
    <property type="molecule type" value="Genomic_DNA"/>
</dbReference>
<comment type="caution">
    <text evidence="1">The sequence shown here is derived from an EMBL/GenBank/DDBJ whole genome shotgun (WGS) entry which is preliminary data.</text>
</comment>
<proteinExistence type="predicted"/>
<dbReference type="Proteomes" id="UP000691718">
    <property type="component" value="Unassembled WGS sequence"/>
</dbReference>
<evidence type="ECO:0000313" key="1">
    <source>
        <dbReference type="EMBL" id="CAG5054979.1"/>
    </source>
</evidence>
<organism evidence="1 2">
    <name type="scientific">Parnassius apollo</name>
    <name type="common">Apollo butterfly</name>
    <name type="synonym">Papilio apollo</name>
    <dbReference type="NCBI Taxonomy" id="110799"/>
    <lineage>
        <taxon>Eukaryota</taxon>
        <taxon>Metazoa</taxon>
        <taxon>Ecdysozoa</taxon>
        <taxon>Arthropoda</taxon>
        <taxon>Hexapoda</taxon>
        <taxon>Insecta</taxon>
        <taxon>Pterygota</taxon>
        <taxon>Neoptera</taxon>
        <taxon>Endopterygota</taxon>
        <taxon>Lepidoptera</taxon>
        <taxon>Glossata</taxon>
        <taxon>Ditrysia</taxon>
        <taxon>Papilionoidea</taxon>
        <taxon>Papilionidae</taxon>
        <taxon>Parnassiinae</taxon>
        <taxon>Parnassini</taxon>
        <taxon>Parnassius</taxon>
        <taxon>Parnassius</taxon>
    </lineage>
</organism>
<evidence type="ECO:0000313" key="2">
    <source>
        <dbReference type="Proteomes" id="UP000691718"/>
    </source>
</evidence>